<feature type="transmembrane region" description="Helical" evidence="1">
    <location>
        <begin position="23"/>
        <end position="41"/>
    </location>
</feature>
<proteinExistence type="predicted"/>
<dbReference type="PANTHER" id="PTHR33741:SF5">
    <property type="entry name" value="TRANSMEMBRANE PROTEIN DDB_G0269096-RELATED"/>
    <property type="match status" value="1"/>
</dbReference>
<keyword evidence="4" id="KW-1185">Reference proteome</keyword>
<dbReference type="AlphaFoldDB" id="A0A562NYT2"/>
<dbReference type="RefSeq" id="WP_145396650.1">
    <property type="nucleotide sequence ID" value="NZ_VLKU01000002.1"/>
</dbReference>
<name>A0A562NYT2_9RHOB</name>
<dbReference type="PANTHER" id="PTHR33741">
    <property type="entry name" value="TRANSMEMBRANE PROTEIN DDB_G0269096-RELATED"/>
    <property type="match status" value="1"/>
</dbReference>
<evidence type="ECO:0000313" key="4">
    <source>
        <dbReference type="Proteomes" id="UP000316225"/>
    </source>
</evidence>
<evidence type="ECO:0000259" key="2">
    <source>
        <dbReference type="Pfam" id="PF04982"/>
    </source>
</evidence>
<dbReference type="EMBL" id="VLKU01000002">
    <property type="protein sequence ID" value="TWI37160.1"/>
    <property type="molecule type" value="Genomic_DNA"/>
</dbReference>
<dbReference type="Proteomes" id="UP000316225">
    <property type="component" value="Unassembled WGS sequence"/>
</dbReference>
<protein>
    <submittedName>
        <fullName evidence="3">HPP family protein</fullName>
    </submittedName>
</protein>
<accession>A0A562NYT2</accession>
<dbReference type="Pfam" id="PF04982">
    <property type="entry name" value="TM_HPP"/>
    <property type="match status" value="1"/>
</dbReference>
<feature type="transmembrane region" description="Helical" evidence="1">
    <location>
        <begin position="86"/>
        <end position="115"/>
    </location>
</feature>
<keyword evidence="1" id="KW-0472">Membrane</keyword>
<dbReference type="InterPro" id="IPR007065">
    <property type="entry name" value="HPP"/>
</dbReference>
<keyword evidence="1" id="KW-1133">Transmembrane helix</keyword>
<evidence type="ECO:0000256" key="1">
    <source>
        <dbReference type="SAM" id="Phobius"/>
    </source>
</evidence>
<dbReference type="InterPro" id="IPR058581">
    <property type="entry name" value="TM_HPP"/>
</dbReference>
<keyword evidence="1" id="KW-0812">Transmembrane</keyword>
<comment type="caution">
    <text evidence="3">The sequence shown here is derived from an EMBL/GenBank/DDBJ whole genome shotgun (WGS) entry which is preliminary data.</text>
</comment>
<sequence>MHSDTQTPEAPAPALLAHIRRSLGPSLVSGTGGALAIWLLANLTEATGQLLLIAPFGASCVLLMALPQSPLARARNVIGGHFLSALMGLIVLNLLGSGILACGIGVGLAIAVMQFTGTLHPPAGGNPLIVIMTGAGWSFLVTPILMGAIILLLIAYFYRRIKFY</sequence>
<reference evidence="3 4" key="1">
    <citation type="journal article" date="2015" name="Stand. Genomic Sci.">
        <title>Genomic Encyclopedia of Bacterial and Archaeal Type Strains, Phase III: the genomes of soil and plant-associated and newly described type strains.</title>
        <authorList>
            <person name="Whitman W.B."/>
            <person name="Woyke T."/>
            <person name="Klenk H.P."/>
            <person name="Zhou Y."/>
            <person name="Lilburn T.G."/>
            <person name="Beck B.J."/>
            <person name="De Vos P."/>
            <person name="Vandamme P."/>
            <person name="Eisen J.A."/>
            <person name="Garrity G."/>
            <person name="Hugenholtz P."/>
            <person name="Kyrpides N.C."/>
        </authorList>
    </citation>
    <scope>NUCLEOTIDE SEQUENCE [LARGE SCALE GENOMIC DNA]</scope>
    <source>
        <strain evidence="3 4">CGMCC 1.5364</strain>
    </source>
</reference>
<organism evidence="3 4">
    <name type="scientific">Paracoccus sulfuroxidans</name>
    <dbReference type="NCBI Taxonomy" id="384678"/>
    <lineage>
        <taxon>Bacteria</taxon>
        <taxon>Pseudomonadati</taxon>
        <taxon>Pseudomonadota</taxon>
        <taxon>Alphaproteobacteria</taxon>
        <taxon>Rhodobacterales</taxon>
        <taxon>Paracoccaceae</taxon>
        <taxon>Paracoccus</taxon>
    </lineage>
</organism>
<evidence type="ECO:0000313" key="3">
    <source>
        <dbReference type="EMBL" id="TWI37160.1"/>
    </source>
</evidence>
<gene>
    <name evidence="3" type="ORF">IQ24_00952</name>
</gene>
<feature type="transmembrane region" description="Helical" evidence="1">
    <location>
        <begin position="135"/>
        <end position="158"/>
    </location>
</feature>
<dbReference type="OrthoDB" id="9811720at2"/>
<feature type="domain" description="HPP transmembrane region" evidence="2">
    <location>
        <begin position="22"/>
        <end position="161"/>
    </location>
</feature>
<feature type="transmembrane region" description="Helical" evidence="1">
    <location>
        <begin position="47"/>
        <end position="66"/>
    </location>
</feature>